<dbReference type="GO" id="GO:0044550">
    <property type="term" value="P:secondary metabolite biosynthetic process"/>
    <property type="evidence" value="ECO:0007669"/>
    <property type="project" value="TreeGrafter"/>
</dbReference>
<dbReference type="AlphaFoldDB" id="A0A1F5G3M3"/>
<evidence type="ECO:0000259" key="3">
    <source>
        <dbReference type="Pfam" id="PF08541"/>
    </source>
</evidence>
<dbReference type="PANTHER" id="PTHR34069:SF3">
    <property type="entry name" value="ACYL-COA:ACYL-COA ALKYLTRANSFERASE"/>
    <property type="match status" value="1"/>
</dbReference>
<proteinExistence type="predicted"/>
<organism evidence="4 5">
    <name type="scientific">Candidatus Curtissbacteria bacterium RBG_13_35_7</name>
    <dbReference type="NCBI Taxonomy" id="1797705"/>
    <lineage>
        <taxon>Bacteria</taxon>
        <taxon>Candidatus Curtissiibacteriota</taxon>
    </lineage>
</organism>
<dbReference type="PANTHER" id="PTHR34069">
    <property type="entry name" value="3-OXOACYL-[ACYL-CARRIER-PROTEIN] SYNTHASE 3"/>
    <property type="match status" value="1"/>
</dbReference>
<comment type="caution">
    <text evidence="4">The sequence shown here is derived from an EMBL/GenBank/DDBJ whole genome shotgun (WGS) entry which is preliminary data.</text>
</comment>
<evidence type="ECO:0000313" key="4">
    <source>
        <dbReference type="EMBL" id="OGD86480.1"/>
    </source>
</evidence>
<name>A0A1F5G3M3_9BACT</name>
<reference evidence="4 5" key="1">
    <citation type="journal article" date="2016" name="Nat. Commun.">
        <title>Thousands of microbial genomes shed light on interconnected biogeochemical processes in an aquifer system.</title>
        <authorList>
            <person name="Anantharaman K."/>
            <person name="Brown C.T."/>
            <person name="Hug L.A."/>
            <person name="Sharon I."/>
            <person name="Castelle C.J."/>
            <person name="Probst A.J."/>
            <person name="Thomas B.C."/>
            <person name="Singh A."/>
            <person name="Wilkins M.J."/>
            <person name="Karaoz U."/>
            <person name="Brodie E.L."/>
            <person name="Williams K.H."/>
            <person name="Hubbard S.S."/>
            <person name="Banfield J.F."/>
        </authorList>
    </citation>
    <scope>NUCLEOTIDE SEQUENCE [LARGE SCALE GENOMIC DNA]</scope>
</reference>
<sequence length="377" mass="41394">MKDRLEAIPNKETYNSSALTAVYIPKNIITNQDLAEFLDQKGIRTGSESRITAEGIEAVTGIRERHWCVGLGDSPLNRALMVPQMATEAALGVLSNNGWLQVDSLFACTSFPYKKSLSFEVAKNIRKDLGIDVENTMPDIYAECTSPIWALHYIRVNDDVYYGKNILIVCSEYLSPISDDINLSLPSDCASALGFTNGRDLDVLGSAVKYFPKLKHMIRVSIKREYIPEEGSLFFFDIEEPRDKGPDGEEQYGFDMHYGEIEGPSVLKWALHKDTLPPIIDEALEIAKLEPADITHVIPHQANGRITEGLIRLLPRLGINAEVFSNIAKHGNTGSVSAFLGLHEASLDQKKIGKGDKILFLGFGAGATAGAAIIGIN</sequence>
<dbReference type="InterPro" id="IPR013747">
    <property type="entry name" value="ACP_syn_III_C"/>
</dbReference>
<accession>A0A1F5G3M3</accession>
<protein>
    <recommendedName>
        <fullName evidence="3">Beta-ketoacyl-[acyl-carrier-protein] synthase III C-terminal domain-containing protein</fullName>
    </recommendedName>
</protein>
<evidence type="ECO:0000256" key="1">
    <source>
        <dbReference type="ARBA" id="ARBA00022679"/>
    </source>
</evidence>
<dbReference type="Gene3D" id="3.40.47.10">
    <property type="match status" value="2"/>
</dbReference>
<gene>
    <name evidence="4" type="ORF">A2164_03685</name>
</gene>
<dbReference type="SUPFAM" id="SSF53901">
    <property type="entry name" value="Thiolase-like"/>
    <property type="match status" value="2"/>
</dbReference>
<keyword evidence="1" id="KW-0808">Transferase</keyword>
<dbReference type="Proteomes" id="UP000176317">
    <property type="component" value="Unassembled WGS sequence"/>
</dbReference>
<keyword evidence="2" id="KW-0012">Acyltransferase</keyword>
<feature type="domain" description="Beta-ketoacyl-[acyl-carrier-protein] synthase III C-terminal" evidence="3">
    <location>
        <begin position="284"/>
        <end position="374"/>
    </location>
</feature>
<evidence type="ECO:0000313" key="5">
    <source>
        <dbReference type="Proteomes" id="UP000176317"/>
    </source>
</evidence>
<dbReference type="Pfam" id="PF08541">
    <property type="entry name" value="ACP_syn_III_C"/>
    <property type="match status" value="1"/>
</dbReference>
<dbReference type="EMBL" id="MFAT01000028">
    <property type="protein sequence ID" value="OGD86480.1"/>
    <property type="molecule type" value="Genomic_DNA"/>
</dbReference>
<evidence type="ECO:0000256" key="2">
    <source>
        <dbReference type="ARBA" id="ARBA00023315"/>
    </source>
</evidence>
<dbReference type="InterPro" id="IPR016039">
    <property type="entry name" value="Thiolase-like"/>
</dbReference>
<dbReference type="GO" id="GO:0016746">
    <property type="term" value="F:acyltransferase activity"/>
    <property type="evidence" value="ECO:0007669"/>
    <property type="project" value="UniProtKB-KW"/>
</dbReference>